<evidence type="ECO:0000313" key="2">
    <source>
        <dbReference type="EMBL" id="NGZ83262.1"/>
    </source>
</evidence>
<comment type="caution">
    <text evidence="2">The sequence shown here is derived from an EMBL/GenBank/DDBJ whole genome shotgun (WGS) entry which is preliminary data.</text>
</comment>
<dbReference type="Gene3D" id="3.30.40.10">
    <property type="entry name" value="Zinc/RING finger domain, C3HC4 (zinc finger)"/>
    <property type="match status" value="1"/>
</dbReference>
<dbReference type="Proteomes" id="UP000666369">
    <property type="component" value="Unassembled WGS sequence"/>
</dbReference>
<dbReference type="RefSeq" id="WP_166098399.1">
    <property type="nucleotide sequence ID" value="NZ_JAADJT010000001.1"/>
</dbReference>
<dbReference type="InterPro" id="IPR013083">
    <property type="entry name" value="Znf_RING/FYVE/PHD"/>
</dbReference>
<reference evidence="3" key="1">
    <citation type="submission" date="2023-07" db="EMBL/GenBank/DDBJ databases">
        <title>Duganella aceri sp. nov., isolated from tree sap.</title>
        <authorList>
            <person name="Kim I.S."/>
        </authorList>
    </citation>
    <scope>NUCLEOTIDE SEQUENCE [LARGE SCALE GENOMIC DNA]</scope>
    <source>
        <strain evidence="3">SAP-35</strain>
    </source>
</reference>
<feature type="domain" description="UBP-type" evidence="1">
    <location>
        <begin position="3"/>
        <end position="85"/>
    </location>
</feature>
<sequence length="85" mass="9543">MNKMCQHLDQVLVAATPATGCEECLRLGMRWVHLRRCLNCGHVGCCDASDGQHATKHFQKSGHAVMASAEPGESWRWCYIDHDFV</sequence>
<dbReference type="SUPFAM" id="SSF57850">
    <property type="entry name" value="RING/U-box"/>
    <property type="match status" value="1"/>
</dbReference>
<dbReference type="InterPro" id="IPR001607">
    <property type="entry name" value="Znf_UBP"/>
</dbReference>
<keyword evidence="3" id="KW-1185">Reference proteome</keyword>
<evidence type="ECO:0000313" key="3">
    <source>
        <dbReference type="Proteomes" id="UP000666369"/>
    </source>
</evidence>
<name>A0ABX0FFD5_9BURK</name>
<organism evidence="2 3">
    <name type="scientific">Duganella aceris</name>
    <dbReference type="NCBI Taxonomy" id="2703883"/>
    <lineage>
        <taxon>Bacteria</taxon>
        <taxon>Pseudomonadati</taxon>
        <taxon>Pseudomonadota</taxon>
        <taxon>Betaproteobacteria</taxon>
        <taxon>Burkholderiales</taxon>
        <taxon>Oxalobacteraceae</taxon>
        <taxon>Telluria group</taxon>
        <taxon>Duganella</taxon>
    </lineage>
</organism>
<dbReference type="EMBL" id="JAADJT010000001">
    <property type="protein sequence ID" value="NGZ83262.1"/>
    <property type="molecule type" value="Genomic_DNA"/>
</dbReference>
<accession>A0ABX0FFD5</accession>
<dbReference type="Pfam" id="PF02148">
    <property type="entry name" value="zf-UBP"/>
    <property type="match status" value="1"/>
</dbReference>
<protein>
    <submittedName>
        <fullName evidence="2">UBP-type zinc finger domain-containing protein</fullName>
    </submittedName>
</protein>
<gene>
    <name evidence="2" type="ORF">GW587_03180</name>
</gene>
<evidence type="ECO:0000259" key="1">
    <source>
        <dbReference type="PROSITE" id="PS50271"/>
    </source>
</evidence>
<proteinExistence type="predicted"/>
<dbReference type="PROSITE" id="PS50271">
    <property type="entry name" value="ZF_UBP"/>
    <property type="match status" value="1"/>
</dbReference>